<reference evidence="2 3" key="1">
    <citation type="submission" date="2019-02" db="EMBL/GenBank/DDBJ databases">
        <title>Emended description of the genus Rhodopseudomonas and description of Rhodopseudomonas albus sp. nov., a non-phototrophic, heavy-metal-tolerant bacterium isolated from garden soil.</title>
        <authorList>
            <person name="Bao Z."/>
            <person name="Cao W.W."/>
            <person name="Sato Y."/>
            <person name="Nishizawa T."/>
            <person name="Zhao J."/>
            <person name="Guo Y."/>
            <person name="Ohta H."/>
        </authorList>
    </citation>
    <scope>NUCLEOTIDE SEQUENCE [LARGE SCALE GENOMIC DNA]</scope>
    <source>
        <strain evidence="2 3">SK50-23</strain>
    </source>
</reference>
<feature type="domain" description="JmjC" evidence="1">
    <location>
        <begin position="83"/>
        <end position="246"/>
    </location>
</feature>
<evidence type="ECO:0000313" key="3">
    <source>
        <dbReference type="Proteomes" id="UP000682843"/>
    </source>
</evidence>
<dbReference type="InterPro" id="IPR003347">
    <property type="entry name" value="JmjC_dom"/>
</dbReference>
<gene>
    <name evidence="2" type="ORF">RPMA_06660</name>
</gene>
<dbReference type="Pfam" id="PF13621">
    <property type="entry name" value="Cupin_8"/>
    <property type="match status" value="1"/>
</dbReference>
<dbReference type="EMBL" id="CP036498">
    <property type="protein sequence ID" value="QUS38549.1"/>
    <property type="molecule type" value="Genomic_DNA"/>
</dbReference>
<proteinExistence type="predicted"/>
<protein>
    <recommendedName>
        <fullName evidence="1">JmjC domain-containing protein</fullName>
    </recommendedName>
</protein>
<dbReference type="PROSITE" id="PS51184">
    <property type="entry name" value="JMJC"/>
    <property type="match status" value="1"/>
</dbReference>
<sequence length="313" mass="35942">MADRILVDWDENNAQLWGHQPILIKHNLHQSPLFSRQALAELIEAYPREHYNLIQTGPRESRRVWREGDFGGLSGLQIIDAIDAGTLWLNLRNVTEVDRRYREVVQQLFGEINGHVPGFGAPQHTAGILISSPKAQVYYHADLPGQGLIQILGSKRVYLYPTTPPFLTPQHLEDIALFSVEVDMPFENWYDKHALVYDFKPGEMLHWPLNAPHRVENLNTVNISMTISYTDEQIRRLQMVNFTNGLLRHKFGYQAKSRTTSGPSYLAKRLLQRALRNSSWLRRERTARQSVDFKLDKAKLGEIIDLPKTADAA</sequence>
<organism evidence="2 3">
    <name type="scientific">Tardiphaga alba</name>
    <dbReference type="NCBI Taxonomy" id="340268"/>
    <lineage>
        <taxon>Bacteria</taxon>
        <taxon>Pseudomonadati</taxon>
        <taxon>Pseudomonadota</taxon>
        <taxon>Alphaproteobacteria</taxon>
        <taxon>Hyphomicrobiales</taxon>
        <taxon>Nitrobacteraceae</taxon>
        <taxon>Tardiphaga</taxon>
    </lineage>
</organism>
<evidence type="ECO:0000259" key="1">
    <source>
        <dbReference type="PROSITE" id="PS51184"/>
    </source>
</evidence>
<dbReference type="SUPFAM" id="SSF51197">
    <property type="entry name" value="Clavaminate synthase-like"/>
    <property type="match status" value="1"/>
</dbReference>
<dbReference type="RefSeq" id="WP_211912087.1">
    <property type="nucleotide sequence ID" value="NZ_CP036498.1"/>
</dbReference>
<dbReference type="Proteomes" id="UP000682843">
    <property type="component" value="Chromosome"/>
</dbReference>
<accession>A0ABX8A4E6</accession>
<dbReference type="Gene3D" id="2.60.120.650">
    <property type="entry name" value="Cupin"/>
    <property type="match status" value="1"/>
</dbReference>
<evidence type="ECO:0000313" key="2">
    <source>
        <dbReference type="EMBL" id="QUS38549.1"/>
    </source>
</evidence>
<keyword evidence="3" id="KW-1185">Reference proteome</keyword>
<name>A0ABX8A4E6_9BRAD</name>
<dbReference type="InterPro" id="IPR041667">
    <property type="entry name" value="Cupin_8"/>
</dbReference>